<accession>A0A101M0S5</accession>
<dbReference type="AlphaFoldDB" id="A0A101M0S5"/>
<sequence length="78" mass="8529">MTELMALRNFYTDTEHGYGTNGTSGLITNTPVQAHVQLRTQWFGFGHFTSYTSCSLGSCLGVRLIQVSSGRDDQPVVA</sequence>
<protein>
    <submittedName>
        <fullName evidence="1">Uncharacterized protein</fullName>
    </submittedName>
</protein>
<gene>
    <name evidence="1" type="ORF">ABT39_MTgene4173</name>
</gene>
<keyword evidence="1" id="KW-0496">Mitochondrion</keyword>
<organism evidence="1">
    <name type="scientific">Picea glauca</name>
    <name type="common">White spruce</name>
    <name type="synonym">Pinus glauca</name>
    <dbReference type="NCBI Taxonomy" id="3330"/>
    <lineage>
        <taxon>Eukaryota</taxon>
        <taxon>Viridiplantae</taxon>
        <taxon>Streptophyta</taxon>
        <taxon>Embryophyta</taxon>
        <taxon>Tracheophyta</taxon>
        <taxon>Spermatophyta</taxon>
        <taxon>Pinopsida</taxon>
        <taxon>Pinidae</taxon>
        <taxon>Conifers I</taxon>
        <taxon>Pinales</taxon>
        <taxon>Pinaceae</taxon>
        <taxon>Picea</taxon>
    </lineage>
</organism>
<evidence type="ECO:0000313" key="1">
    <source>
        <dbReference type="EMBL" id="KUM48837.1"/>
    </source>
</evidence>
<comment type="caution">
    <text evidence="1">The sequence shown here is derived from an EMBL/GenBank/DDBJ whole genome shotgun (WGS) entry which is preliminary data.</text>
</comment>
<reference evidence="1" key="1">
    <citation type="journal article" date="2015" name="Genome Biol. Evol.">
        <title>Organellar Genomes of White Spruce (Picea glauca): Assembly and Annotation.</title>
        <authorList>
            <person name="Jackman S.D."/>
            <person name="Warren R.L."/>
            <person name="Gibb E.A."/>
            <person name="Vandervalk B.P."/>
            <person name="Mohamadi H."/>
            <person name="Chu J."/>
            <person name="Raymond A."/>
            <person name="Pleasance S."/>
            <person name="Coope R."/>
            <person name="Wildung M.R."/>
            <person name="Ritland C.E."/>
            <person name="Bousquet J."/>
            <person name="Jones S.J."/>
            <person name="Bohlmann J."/>
            <person name="Birol I."/>
        </authorList>
    </citation>
    <scope>NUCLEOTIDE SEQUENCE [LARGE SCALE GENOMIC DNA]</scope>
    <source>
        <tissue evidence="1">Flushing bud</tissue>
    </source>
</reference>
<proteinExistence type="predicted"/>
<dbReference type="EMBL" id="LKAM01000004">
    <property type="protein sequence ID" value="KUM48837.1"/>
    <property type="molecule type" value="Genomic_DNA"/>
</dbReference>
<name>A0A101M0S5_PICGL</name>
<geneLocation type="mitochondrion" evidence="1"/>